<proteinExistence type="predicted"/>
<evidence type="ECO:0000313" key="2">
    <source>
        <dbReference type="Proteomes" id="UP000494363"/>
    </source>
</evidence>
<evidence type="ECO:0008006" key="3">
    <source>
        <dbReference type="Google" id="ProtNLM"/>
    </source>
</evidence>
<gene>
    <name evidence="1" type="ORF">LMG29542_04508</name>
</gene>
<reference evidence="1 2" key="1">
    <citation type="submission" date="2020-04" db="EMBL/GenBank/DDBJ databases">
        <authorList>
            <person name="De Canck E."/>
        </authorList>
    </citation>
    <scope>NUCLEOTIDE SEQUENCE [LARGE SCALE GENOMIC DNA]</scope>
    <source>
        <strain evidence="1 2">LMG 29542</strain>
    </source>
</reference>
<keyword evidence="2" id="KW-1185">Reference proteome</keyword>
<name>A0A6J5E9E8_9BURK</name>
<sequence length="41" mass="4731">MQQEKVEIDLKDWFDAETHEAAAEMMQSDAVVPFGTAMWPF</sequence>
<protein>
    <recommendedName>
        <fullName evidence="3">Mercuric reductase</fullName>
    </recommendedName>
</protein>
<organism evidence="1 2">
    <name type="scientific">Paraburkholderia humisilvae</name>
    <dbReference type="NCBI Taxonomy" id="627669"/>
    <lineage>
        <taxon>Bacteria</taxon>
        <taxon>Pseudomonadati</taxon>
        <taxon>Pseudomonadota</taxon>
        <taxon>Betaproteobacteria</taxon>
        <taxon>Burkholderiales</taxon>
        <taxon>Burkholderiaceae</taxon>
        <taxon>Paraburkholderia</taxon>
    </lineage>
</organism>
<dbReference type="AlphaFoldDB" id="A0A6J5E9E8"/>
<dbReference type="EMBL" id="CADIKH010000021">
    <property type="protein sequence ID" value="CAB3763128.1"/>
    <property type="molecule type" value="Genomic_DNA"/>
</dbReference>
<dbReference type="Proteomes" id="UP000494363">
    <property type="component" value="Unassembled WGS sequence"/>
</dbReference>
<accession>A0A6J5E9E8</accession>
<evidence type="ECO:0000313" key="1">
    <source>
        <dbReference type="EMBL" id="CAB3763128.1"/>
    </source>
</evidence>
<dbReference type="RefSeq" id="WP_281369817.1">
    <property type="nucleotide sequence ID" value="NZ_CADIKH010000021.1"/>
</dbReference>